<feature type="coiled-coil region" evidence="1">
    <location>
        <begin position="321"/>
        <end position="407"/>
    </location>
</feature>
<proteinExistence type="predicted"/>
<evidence type="ECO:0000259" key="2">
    <source>
        <dbReference type="Pfam" id="PF10088"/>
    </source>
</evidence>
<feature type="domain" description="DUF2326" evidence="2">
    <location>
        <begin position="462"/>
        <end position="604"/>
    </location>
</feature>
<sequence>MKLSKLYSNDSRFKNITFNLKGLNVIYADVLTDLKEKKNSHDLGKTKLAELIDYLLIKQIDKNHFLLKIKDEKGNSIFINHIFYLELYLNDGRFLTIKRSIENHSKASFSINNQKVEAYIPPSVWQFEDLGNDAAKKQLSEIIRFDFFKNKTYDYRKAINYCIRMQPDYEDVYRLSKFKGGKDVDWKPFMFDLLGFDGEVLRKKYQNDTQQEKIETEIKQLKKDFSVNETDRDEIVAQISLQKNKTEEAEQRIDQLNFYEEDQSLIEVGIDEIENKISKLNTLSYNLSFDINKLQTSIKNNFAFDLAKVEKVFLESKIYFADSLKKDYEELISFNEELTKDRNRLLKKTLKSKNEELEKINLELQELNNKKENLLSFLKDTNTFRKLKEYQKDLARLESDLIQLQERLKIIDMIIHKDDSKEVLKNEIEGTIKLIRNFSNNTERNEKYKQIRDLFSKFFLAIMNEDTYISWSINANNNVDFKPPIIKTKDHLSKDTAKDEGRTYRKILCVVFDLAVLVAYSKESYFRFVYHDDVLSQQDNGIKLRLLDLVDNVTKNNDIQYILSVIKSDLPTDVSDEFVYFKKDNVVLELNDRDETGTLFGFEF</sequence>
<gene>
    <name evidence="3" type="ORF">SAMN04488062_12051</name>
</gene>
<dbReference type="STRING" id="178355.SAMN04488062_12051"/>
<dbReference type="Proteomes" id="UP000199274">
    <property type="component" value="Unassembled WGS sequence"/>
</dbReference>
<dbReference type="OrthoDB" id="5140926at2"/>
<protein>
    <submittedName>
        <fullName evidence="3">Uncharacterized protein YydD, contains DUF2326 domain</fullName>
    </submittedName>
</protein>
<dbReference type="InterPro" id="IPR018760">
    <property type="entry name" value="DUF2326"/>
</dbReference>
<evidence type="ECO:0000313" key="3">
    <source>
        <dbReference type="EMBL" id="SDI02635.1"/>
    </source>
</evidence>
<dbReference type="RefSeq" id="WP_091258976.1">
    <property type="nucleotide sequence ID" value="NZ_FNDB01000020.1"/>
</dbReference>
<dbReference type="AlphaFoldDB" id="A0A1G8H7P3"/>
<evidence type="ECO:0000256" key="1">
    <source>
        <dbReference type="SAM" id="Coils"/>
    </source>
</evidence>
<reference evidence="4" key="1">
    <citation type="submission" date="2016-10" db="EMBL/GenBank/DDBJ databases">
        <authorList>
            <person name="Varghese N."/>
            <person name="Submissions S."/>
        </authorList>
    </citation>
    <scope>NUCLEOTIDE SEQUENCE [LARGE SCALE GENOMIC DNA]</scope>
    <source>
        <strain evidence="4">CGMCC 1.2747</strain>
    </source>
</reference>
<keyword evidence="1" id="KW-0175">Coiled coil</keyword>
<organism evidence="3 4">
    <name type="scientific">Flavobacterium omnivorum</name>
    <dbReference type="NCBI Taxonomy" id="178355"/>
    <lineage>
        <taxon>Bacteria</taxon>
        <taxon>Pseudomonadati</taxon>
        <taxon>Bacteroidota</taxon>
        <taxon>Flavobacteriia</taxon>
        <taxon>Flavobacteriales</taxon>
        <taxon>Flavobacteriaceae</taxon>
        <taxon>Flavobacterium</taxon>
    </lineage>
</organism>
<dbReference type="Pfam" id="PF10088">
    <property type="entry name" value="DUF2326"/>
    <property type="match status" value="1"/>
</dbReference>
<keyword evidence="4" id="KW-1185">Reference proteome</keyword>
<accession>A0A1G8H7P3</accession>
<evidence type="ECO:0000313" key="4">
    <source>
        <dbReference type="Proteomes" id="UP000199274"/>
    </source>
</evidence>
<dbReference type="EMBL" id="FNDB01000020">
    <property type="protein sequence ID" value="SDI02635.1"/>
    <property type="molecule type" value="Genomic_DNA"/>
</dbReference>
<name>A0A1G8H7P3_9FLAO</name>